<dbReference type="InterPro" id="IPR017441">
    <property type="entry name" value="Protein_kinase_ATP_BS"/>
</dbReference>
<evidence type="ECO:0000256" key="1">
    <source>
        <dbReference type="ARBA" id="ARBA00022679"/>
    </source>
</evidence>
<name>A0A7C4PMZ5_9CHLR</name>
<dbReference type="InterPro" id="IPR000719">
    <property type="entry name" value="Prot_kinase_dom"/>
</dbReference>
<proteinExistence type="predicted"/>
<dbReference type="GO" id="GO:0005524">
    <property type="term" value="F:ATP binding"/>
    <property type="evidence" value="ECO:0007669"/>
    <property type="project" value="UniProtKB-UniRule"/>
</dbReference>
<keyword evidence="2 5" id="KW-0547">Nucleotide-binding</keyword>
<evidence type="ECO:0000256" key="6">
    <source>
        <dbReference type="SAM" id="Phobius"/>
    </source>
</evidence>
<dbReference type="SUPFAM" id="SSF56112">
    <property type="entry name" value="Protein kinase-like (PK-like)"/>
    <property type="match status" value="1"/>
</dbReference>
<evidence type="ECO:0000313" key="8">
    <source>
        <dbReference type="EMBL" id="HGS22569.1"/>
    </source>
</evidence>
<dbReference type="PANTHER" id="PTHR43289:SF34">
    <property type="entry name" value="SERINE_THREONINE-PROTEIN KINASE YBDM-RELATED"/>
    <property type="match status" value="1"/>
</dbReference>
<dbReference type="Gene3D" id="3.30.200.20">
    <property type="entry name" value="Phosphorylase Kinase, domain 1"/>
    <property type="match status" value="1"/>
</dbReference>
<dbReference type="InterPro" id="IPR011009">
    <property type="entry name" value="Kinase-like_dom_sf"/>
</dbReference>
<protein>
    <submittedName>
        <fullName evidence="8">Serine/threonine protein kinase</fullName>
    </submittedName>
</protein>
<keyword evidence="6" id="KW-0472">Membrane</keyword>
<dbReference type="PROSITE" id="PS00107">
    <property type="entry name" value="PROTEIN_KINASE_ATP"/>
    <property type="match status" value="1"/>
</dbReference>
<gene>
    <name evidence="8" type="ORF">ENT37_11990</name>
</gene>
<dbReference type="Pfam" id="PF00069">
    <property type="entry name" value="Pkinase"/>
    <property type="match status" value="1"/>
</dbReference>
<keyword evidence="3 8" id="KW-0418">Kinase</keyword>
<keyword evidence="6" id="KW-0812">Transmembrane</keyword>
<dbReference type="CDD" id="cd14014">
    <property type="entry name" value="STKc_PknB_like"/>
    <property type="match status" value="1"/>
</dbReference>
<evidence type="ECO:0000256" key="5">
    <source>
        <dbReference type="PROSITE-ProRule" id="PRU10141"/>
    </source>
</evidence>
<dbReference type="GO" id="GO:0004674">
    <property type="term" value="F:protein serine/threonine kinase activity"/>
    <property type="evidence" value="ECO:0007669"/>
    <property type="project" value="UniProtKB-KW"/>
</dbReference>
<keyword evidence="6" id="KW-1133">Transmembrane helix</keyword>
<dbReference type="EMBL" id="DSYK01000594">
    <property type="protein sequence ID" value="HGS22569.1"/>
    <property type="molecule type" value="Genomic_DNA"/>
</dbReference>
<evidence type="ECO:0000259" key="7">
    <source>
        <dbReference type="PROSITE" id="PS50011"/>
    </source>
</evidence>
<comment type="caution">
    <text evidence="8">The sequence shown here is derived from an EMBL/GenBank/DDBJ whole genome shotgun (WGS) entry which is preliminary data.</text>
</comment>
<keyword evidence="8" id="KW-0723">Serine/threonine-protein kinase</keyword>
<keyword evidence="4 5" id="KW-0067">ATP-binding</keyword>
<organism evidence="8">
    <name type="scientific">Anaerolinea thermolimosa</name>
    <dbReference type="NCBI Taxonomy" id="229919"/>
    <lineage>
        <taxon>Bacteria</taxon>
        <taxon>Bacillati</taxon>
        <taxon>Chloroflexota</taxon>
        <taxon>Anaerolineae</taxon>
        <taxon>Anaerolineales</taxon>
        <taxon>Anaerolineaceae</taxon>
        <taxon>Anaerolinea</taxon>
    </lineage>
</organism>
<evidence type="ECO:0000256" key="2">
    <source>
        <dbReference type="ARBA" id="ARBA00022741"/>
    </source>
</evidence>
<evidence type="ECO:0000256" key="3">
    <source>
        <dbReference type="ARBA" id="ARBA00022777"/>
    </source>
</evidence>
<feature type="domain" description="Protein kinase" evidence="7">
    <location>
        <begin position="12"/>
        <end position="271"/>
    </location>
</feature>
<reference evidence="8" key="1">
    <citation type="journal article" date="2020" name="mSystems">
        <title>Genome- and Community-Level Interaction Insights into Carbon Utilization and Element Cycling Functions of Hydrothermarchaeota in Hydrothermal Sediment.</title>
        <authorList>
            <person name="Zhou Z."/>
            <person name="Liu Y."/>
            <person name="Xu W."/>
            <person name="Pan J."/>
            <person name="Luo Z.H."/>
            <person name="Li M."/>
        </authorList>
    </citation>
    <scope>NUCLEOTIDE SEQUENCE [LARGE SCALE GENOMIC DNA]</scope>
    <source>
        <strain evidence="8">SpSt-573</strain>
    </source>
</reference>
<dbReference type="PANTHER" id="PTHR43289">
    <property type="entry name" value="MITOGEN-ACTIVATED PROTEIN KINASE KINASE KINASE 20-RELATED"/>
    <property type="match status" value="1"/>
</dbReference>
<sequence>MIEKGVTLNNRYRIREKLGEGGMGAVYLAFDTSLNMDVAIKASLRPFPEVERQFVREAQLLAGLRHPNLPRVIDYFVLDAIPYLVMDYIPGQDLETLIRKEGRQSVERVLAWARQVGGAVSFLHSQTPPIIHRDIKPGNIRLSAEGEAILVDFGIAKAVVGDQVTETAARSYTPGYAPPEQYGAMRTGPKSDQYALAATLYALLAGQKPADAVQRALGEATLTPLSQLAPEVPAGMCAAIERGLAVRPEDRFSDVESLIRALEDPLAQPTVQTPSAIPEKAVPRRVGRNFSRWRRWGLAGVALGGAVILAFFWGIFWQGVGRLRQAPAAPVISPSPKPTSTRLPEATATGRVAGAATLPYEITEPPPLPTFTPAP</sequence>
<dbReference type="SMART" id="SM00220">
    <property type="entry name" value="S_TKc"/>
    <property type="match status" value="1"/>
</dbReference>
<dbReference type="PROSITE" id="PS50011">
    <property type="entry name" value="PROTEIN_KINASE_DOM"/>
    <property type="match status" value="1"/>
</dbReference>
<accession>A0A7C4PMZ5</accession>
<feature type="binding site" evidence="5">
    <location>
        <position position="41"/>
    </location>
    <ligand>
        <name>ATP</name>
        <dbReference type="ChEBI" id="CHEBI:30616"/>
    </ligand>
</feature>
<evidence type="ECO:0000256" key="4">
    <source>
        <dbReference type="ARBA" id="ARBA00022840"/>
    </source>
</evidence>
<dbReference type="Gene3D" id="1.10.510.10">
    <property type="entry name" value="Transferase(Phosphotransferase) domain 1"/>
    <property type="match status" value="1"/>
</dbReference>
<feature type="transmembrane region" description="Helical" evidence="6">
    <location>
        <begin position="296"/>
        <end position="316"/>
    </location>
</feature>
<dbReference type="AlphaFoldDB" id="A0A7C4PMZ5"/>
<keyword evidence="1" id="KW-0808">Transferase</keyword>